<feature type="domain" description="Thioredoxin" evidence="8">
    <location>
        <begin position="61"/>
        <end position="206"/>
    </location>
</feature>
<evidence type="ECO:0000256" key="7">
    <source>
        <dbReference type="SAM" id="SignalP"/>
    </source>
</evidence>
<dbReference type="InterPro" id="IPR013766">
    <property type="entry name" value="Thioredoxin_domain"/>
</dbReference>
<gene>
    <name evidence="9" type="ORF">EEW87_001900</name>
</gene>
<dbReference type="GO" id="GO:0016491">
    <property type="term" value="F:oxidoreductase activity"/>
    <property type="evidence" value="ECO:0007669"/>
    <property type="project" value="InterPro"/>
</dbReference>
<protein>
    <submittedName>
        <fullName evidence="9">Redoxin domain-containing protein</fullName>
    </submittedName>
</protein>
<evidence type="ECO:0000256" key="2">
    <source>
        <dbReference type="ARBA" id="ARBA00022748"/>
    </source>
</evidence>
<dbReference type="InterPro" id="IPR036249">
    <property type="entry name" value="Thioredoxin-like_sf"/>
</dbReference>
<feature type="chain" id="PRO_5030136306" evidence="7">
    <location>
        <begin position="32"/>
        <end position="209"/>
    </location>
</feature>
<dbReference type="Gene3D" id="3.40.30.10">
    <property type="entry name" value="Glutaredoxin"/>
    <property type="match status" value="1"/>
</dbReference>
<dbReference type="KEGG" id="jme:EEW87_001900"/>
<evidence type="ECO:0000313" key="10">
    <source>
        <dbReference type="Proteomes" id="UP000271708"/>
    </source>
</evidence>
<keyword evidence="3" id="KW-0735">Signal-anchor</keyword>
<feature type="region of interest" description="Disordered" evidence="6">
    <location>
        <begin position="40"/>
        <end position="60"/>
    </location>
</feature>
<dbReference type="PANTHER" id="PTHR42852">
    <property type="entry name" value="THIOL:DISULFIDE INTERCHANGE PROTEIN DSBE"/>
    <property type="match status" value="1"/>
</dbReference>
<keyword evidence="5" id="KW-0676">Redox-active center</keyword>
<keyword evidence="2" id="KW-0201">Cytochrome c-type biogenesis</keyword>
<comment type="subcellular location">
    <subcellularLocation>
        <location evidence="1">Cell envelope</location>
    </subcellularLocation>
</comment>
<dbReference type="EMBL" id="CP044548">
    <property type="protein sequence ID" value="QFQ29342.2"/>
    <property type="molecule type" value="Genomic_DNA"/>
</dbReference>
<dbReference type="PANTHER" id="PTHR42852:SF6">
    <property type="entry name" value="THIOL:DISULFIDE INTERCHANGE PROTEIN DSBE"/>
    <property type="match status" value="1"/>
</dbReference>
<dbReference type="InterPro" id="IPR050553">
    <property type="entry name" value="Thioredoxin_ResA/DsbE_sf"/>
</dbReference>
<dbReference type="SUPFAM" id="SSF52833">
    <property type="entry name" value="Thioredoxin-like"/>
    <property type="match status" value="1"/>
</dbReference>
<dbReference type="CDD" id="cd02966">
    <property type="entry name" value="TlpA_like_family"/>
    <property type="match status" value="1"/>
</dbReference>
<evidence type="ECO:0000256" key="3">
    <source>
        <dbReference type="ARBA" id="ARBA00022968"/>
    </source>
</evidence>
<dbReference type="GO" id="GO:0017004">
    <property type="term" value="P:cytochrome complex assembly"/>
    <property type="evidence" value="ECO:0007669"/>
    <property type="project" value="UniProtKB-KW"/>
</dbReference>
<organism evidence="9 10">
    <name type="scientific">Janibacter melonis</name>
    <dbReference type="NCBI Taxonomy" id="262209"/>
    <lineage>
        <taxon>Bacteria</taxon>
        <taxon>Bacillati</taxon>
        <taxon>Actinomycetota</taxon>
        <taxon>Actinomycetes</taxon>
        <taxon>Micrococcales</taxon>
        <taxon>Intrasporangiaceae</taxon>
        <taxon>Janibacter</taxon>
    </lineage>
</organism>
<accession>A0A5P8FKH7</accession>
<evidence type="ECO:0000256" key="5">
    <source>
        <dbReference type="ARBA" id="ARBA00023284"/>
    </source>
</evidence>
<dbReference type="GO" id="GO:0016209">
    <property type="term" value="F:antioxidant activity"/>
    <property type="evidence" value="ECO:0007669"/>
    <property type="project" value="InterPro"/>
</dbReference>
<name>A0A5P8FKH7_9MICO</name>
<evidence type="ECO:0000256" key="6">
    <source>
        <dbReference type="SAM" id="MobiDB-lite"/>
    </source>
</evidence>
<keyword evidence="3" id="KW-0812">Transmembrane</keyword>
<proteinExistence type="predicted"/>
<sequence length="209" mass="22026">MDVMTAAVSRRRALSAALASAVLLPGCSALGADENSVRGRAKQASGNRQGYISGDGSVRQVTQTERGEAVTLAGQTLQGTSWSVGDHAGSVVVVNSWVSWCGPCHEEAPDLVRAHGELATGKDPVRFIGIDYRESSRETGRSQAEAWGLPYDSIFDDAGITAVQMNGMLRGQPATAVLDRSGRVAAVALGAVDYATLRDLTRDILREPV</sequence>
<dbReference type="GO" id="GO:0030313">
    <property type="term" value="C:cell envelope"/>
    <property type="evidence" value="ECO:0007669"/>
    <property type="project" value="UniProtKB-SubCell"/>
</dbReference>
<evidence type="ECO:0000259" key="8">
    <source>
        <dbReference type="PROSITE" id="PS51352"/>
    </source>
</evidence>
<feature type="signal peptide" evidence="7">
    <location>
        <begin position="1"/>
        <end position="31"/>
    </location>
</feature>
<keyword evidence="4" id="KW-1015">Disulfide bond</keyword>
<dbReference type="Proteomes" id="UP000271708">
    <property type="component" value="Chromosome"/>
</dbReference>
<dbReference type="PROSITE" id="PS51352">
    <property type="entry name" value="THIOREDOXIN_2"/>
    <property type="match status" value="1"/>
</dbReference>
<dbReference type="AlphaFoldDB" id="A0A5P8FKH7"/>
<keyword evidence="7" id="KW-0732">Signal</keyword>
<evidence type="ECO:0000313" key="9">
    <source>
        <dbReference type="EMBL" id="QFQ29342.2"/>
    </source>
</evidence>
<dbReference type="Pfam" id="PF00578">
    <property type="entry name" value="AhpC-TSA"/>
    <property type="match status" value="1"/>
</dbReference>
<reference evidence="9 10" key="1">
    <citation type="submission" date="2019-09" db="EMBL/GenBank/DDBJ databases">
        <title>Complete Genome Sequence of Janibacter melonis M714 with both human health impact and industrial applications.</title>
        <authorList>
            <person name="Jin M."/>
            <person name="Zhao Q.R."/>
        </authorList>
    </citation>
    <scope>NUCLEOTIDE SEQUENCE [LARGE SCALE GENOMIC DNA]</scope>
    <source>
        <strain evidence="9 10">M714</strain>
    </source>
</reference>
<dbReference type="InterPro" id="IPR000866">
    <property type="entry name" value="AhpC/TSA"/>
</dbReference>
<evidence type="ECO:0000256" key="1">
    <source>
        <dbReference type="ARBA" id="ARBA00004196"/>
    </source>
</evidence>
<evidence type="ECO:0000256" key="4">
    <source>
        <dbReference type="ARBA" id="ARBA00023157"/>
    </source>
</evidence>